<comment type="caution">
    <text evidence="4">The sequence shown here is derived from an EMBL/GenBank/DDBJ whole genome shotgun (WGS) entry which is preliminary data.</text>
</comment>
<evidence type="ECO:0000256" key="1">
    <source>
        <dbReference type="RuleBase" id="RU365090"/>
    </source>
</evidence>
<dbReference type="SUPFAM" id="SSF53218">
    <property type="entry name" value="Molybdenum cofactor biosynthesis proteins"/>
    <property type="match status" value="1"/>
</dbReference>
<dbReference type="PANTHER" id="PTHR10192">
    <property type="entry name" value="MOLYBDOPTERIN BIOSYNTHESIS PROTEIN"/>
    <property type="match status" value="1"/>
</dbReference>
<name>A0ABQ8WED8_PENCH</name>
<evidence type="ECO:0000313" key="4">
    <source>
        <dbReference type="EMBL" id="KAJ5264915.1"/>
    </source>
</evidence>
<reference evidence="4 5" key="1">
    <citation type="journal article" date="2023" name="IMA Fungus">
        <title>Comparative genomic study of the Penicillium genus elucidates a diverse pangenome and 15 lateral gene transfer events.</title>
        <authorList>
            <person name="Petersen C."/>
            <person name="Sorensen T."/>
            <person name="Nielsen M.R."/>
            <person name="Sondergaard T.E."/>
            <person name="Sorensen J.L."/>
            <person name="Fitzpatrick D.A."/>
            <person name="Frisvad J.C."/>
            <person name="Nielsen K.L."/>
        </authorList>
    </citation>
    <scope>NUCLEOTIDE SEQUENCE [LARGE SCALE GENOMIC DNA]</scope>
    <source>
        <strain evidence="4 5">IBT 3361</strain>
    </source>
</reference>
<keyword evidence="1" id="KW-0808">Transferase</keyword>
<feature type="compositionally biased region" description="Basic and acidic residues" evidence="2">
    <location>
        <begin position="199"/>
        <end position="214"/>
    </location>
</feature>
<comment type="catalytic activity">
    <reaction evidence="1">
        <text>adenylyl-molybdopterin + molybdate = Mo-molybdopterin + AMP + H(+)</text>
        <dbReference type="Rhea" id="RHEA:35047"/>
        <dbReference type="ChEBI" id="CHEBI:15378"/>
        <dbReference type="ChEBI" id="CHEBI:36264"/>
        <dbReference type="ChEBI" id="CHEBI:62727"/>
        <dbReference type="ChEBI" id="CHEBI:71302"/>
        <dbReference type="ChEBI" id="CHEBI:456215"/>
    </reaction>
</comment>
<comment type="similarity">
    <text evidence="1">Belongs to the MoeA family.</text>
</comment>
<dbReference type="InterPro" id="IPR038987">
    <property type="entry name" value="MoeA-like"/>
</dbReference>
<dbReference type="Gene3D" id="2.40.340.10">
    <property type="entry name" value="MoeA, C-terminal, domain IV"/>
    <property type="match status" value="1"/>
</dbReference>
<evidence type="ECO:0000313" key="5">
    <source>
        <dbReference type="Proteomes" id="UP001220256"/>
    </source>
</evidence>
<keyword evidence="1" id="KW-0479">Metal-binding</keyword>
<dbReference type="InterPro" id="IPR036688">
    <property type="entry name" value="MoeA_C_domain_IV_sf"/>
</dbReference>
<dbReference type="PANTHER" id="PTHR10192:SF30">
    <property type="entry name" value="MOLYBDOPTERIN ADENYLYLTRANSFERASE"/>
    <property type="match status" value="1"/>
</dbReference>
<feature type="domain" description="MoaB/Mog" evidence="3">
    <location>
        <begin position="20"/>
        <end position="169"/>
    </location>
</feature>
<dbReference type="Gene3D" id="3.90.105.10">
    <property type="entry name" value="Molybdopterin biosynthesis moea protein, domain 2"/>
    <property type="match status" value="1"/>
</dbReference>
<evidence type="ECO:0000259" key="3">
    <source>
        <dbReference type="SMART" id="SM00852"/>
    </source>
</evidence>
<proteinExistence type="inferred from homology"/>
<sequence>MALASVGITEIPVLPKLRVGLYSTGSELLASRNNQPATGRVEDANGPYIAATLADNGVDVEFLGILDDDVETMMHTLKFNLEKNDCDLIISTGAVSTGRFDLVPSALQRLGAHIVFHKIGIRPGHPVMFATIPNISTGRSDEIPFFGLPGNPVASAACLRFLAMHYLKCLQSQLPETPLAARMSCPHDAKTARQSAHPWKSETFPRRKLLDTHP</sequence>
<dbReference type="InterPro" id="IPR036425">
    <property type="entry name" value="MoaB/Mog-like_dom_sf"/>
</dbReference>
<comment type="cofactor">
    <cofactor evidence="1">
        <name>Mg(2+)</name>
        <dbReference type="ChEBI" id="CHEBI:18420"/>
    </cofactor>
</comment>
<protein>
    <recommendedName>
        <fullName evidence="3">MoaB/Mog domain-containing protein</fullName>
    </recommendedName>
</protein>
<dbReference type="InterPro" id="IPR001453">
    <property type="entry name" value="MoaB/Mog_dom"/>
</dbReference>
<evidence type="ECO:0000256" key="2">
    <source>
        <dbReference type="SAM" id="MobiDB-lite"/>
    </source>
</evidence>
<keyword evidence="1" id="KW-0500">Molybdenum</keyword>
<keyword evidence="1" id="KW-0460">Magnesium</keyword>
<dbReference type="Pfam" id="PF00994">
    <property type="entry name" value="MoCF_biosynth"/>
    <property type="match status" value="1"/>
</dbReference>
<keyword evidence="5" id="KW-1185">Reference proteome</keyword>
<feature type="region of interest" description="Disordered" evidence="2">
    <location>
        <begin position="191"/>
        <end position="214"/>
    </location>
</feature>
<gene>
    <name evidence="4" type="ORF">N7505_007708</name>
</gene>
<dbReference type="EMBL" id="JAPVEB010000004">
    <property type="protein sequence ID" value="KAJ5264915.1"/>
    <property type="molecule type" value="Genomic_DNA"/>
</dbReference>
<dbReference type="SMART" id="SM00852">
    <property type="entry name" value="MoCF_biosynth"/>
    <property type="match status" value="1"/>
</dbReference>
<dbReference type="Gene3D" id="3.40.980.10">
    <property type="entry name" value="MoaB/Mog-like domain"/>
    <property type="match status" value="1"/>
</dbReference>
<organism evidence="4 5">
    <name type="scientific">Penicillium chrysogenum</name>
    <name type="common">Penicillium notatum</name>
    <dbReference type="NCBI Taxonomy" id="5076"/>
    <lineage>
        <taxon>Eukaryota</taxon>
        <taxon>Fungi</taxon>
        <taxon>Dikarya</taxon>
        <taxon>Ascomycota</taxon>
        <taxon>Pezizomycotina</taxon>
        <taxon>Eurotiomycetes</taxon>
        <taxon>Eurotiomycetidae</taxon>
        <taxon>Eurotiales</taxon>
        <taxon>Aspergillaceae</taxon>
        <taxon>Penicillium</taxon>
        <taxon>Penicillium chrysogenum species complex</taxon>
    </lineage>
</organism>
<comment type="pathway">
    <text evidence="1">Cofactor biosynthesis; molybdopterin biosynthesis.</text>
</comment>
<keyword evidence="1" id="KW-0501">Molybdenum cofactor biosynthesis</keyword>
<dbReference type="Proteomes" id="UP001220256">
    <property type="component" value="Unassembled WGS sequence"/>
</dbReference>
<comment type="catalytic activity">
    <reaction evidence="1">
        <text>molybdopterin + ATP + H(+) = adenylyl-molybdopterin + diphosphate</text>
        <dbReference type="Rhea" id="RHEA:31331"/>
        <dbReference type="ChEBI" id="CHEBI:15378"/>
        <dbReference type="ChEBI" id="CHEBI:30616"/>
        <dbReference type="ChEBI" id="CHEBI:33019"/>
        <dbReference type="ChEBI" id="CHEBI:58698"/>
        <dbReference type="ChEBI" id="CHEBI:62727"/>
    </reaction>
</comment>
<comment type="function">
    <text evidence="1">Catalyzes two steps in the biosynthesis of the molybdenum cofactor. In the first step, molybdopterin is adenylated. Subsequently, molybdate is inserted into adenylated molybdopterin and AMP is released.</text>
</comment>
<accession>A0ABQ8WED8</accession>